<evidence type="ECO:0000259" key="5">
    <source>
        <dbReference type="Pfam" id="PF13243"/>
    </source>
</evidence>
<dbReference type="PROSITE" id="PS01074">
    <property type="entry name" value="TERPENE_SYNTHASES"/>
    <property type="match status" value="1"/>
</dbReference>
<comment type="pathway">
    <text evidence="1">Secondary metabolite biosynthesis; hopanoid biosynthesis.</text>
</comment>
<dbReference type="InterPro" id="IPR032696">
    <property type="entry name" value="SQ_cyclase_C"/>
</dbReference>
<dbReference type="GO" id="GO:0016866">
    <property type="term" value="F:intramolecular transferase activity"/>
    <property type="evidence" value="ECO:0007669"/>
    <property type="project" value="InterPro"/>
</dbReference>
<dbReference type="PANTHER" id="PTHR11764:SF20">
    <property type="entry name" value="LANOSTEROL SYNTHASE"/>
    <property type="match status" value="1"/>
</dbReference>
<dbReference type="AlphaFoldDB" id="B9M6Y2"/>
<feature type="domain" description="Squalene cyclase C-terminal" evidence="5">
    <location>
        <begin position="355"/>
        <end position="673"/>
    </location>
</feature>
<dbReference type="GO" id="GO:0005811">
    <property type="term" value="C:lipid droplet"/>
    <property type="evidence" value="ECO:0007669"/>
    <property type="project" value="InterPro"/>
</dbReference>
<dbReference type="PANTHER" id="PTHR11764">
    <property type="entry name" value="TERPENE CYCLASE/MUTASE FAMILY MEMBER"/>
    <property type="match status" value="1"/>
</dbReference>
<keyword evidence="4" id="KW-0413">Isomerase</keyword>
<dbReference type="HOGENOM" id="CLU_019345_0_0_7"/>
<evidence type="ECO:0000313" key="7">
    <source>
        <dbReference type="EMBL" id="ACM22003.1"/>
    </source>
</evidence>
<dbReference type="RefSeq" id="WP_012648729.1">
    <property type="nucleotide sequence ID" value="NC_011979.1"/>
</dbReference>
<organism evidence="7 8">
    <name type="scientific">Geotalea daltonii (strain DSM 22248 / JCM 15807 / FRC-32)</name>
    <name type="common">Geobacter daltonii</name>
    <dbReference type="NCBI Taxonomy" id="316067"/>
    <lineage>
        <taxon>Bacteria</taxon>
        <taxon>Pseudomonadati</taxon>
        <taxon>Thermodesulfobacteriota</taxon>
        <taxon>Desulfuromonadia</taxon>
        <taxon>Geobacterales</taxon>
        <taxon>Geobacteraceae</taxon>
        <taxon>Geotalea</taxon>
    </lineage>
</organism>
<keyword evidence="8" id="KW-1185">Reference proteome</keyword>
<feature type="domain" description="Squalene cyclase N-terminal" evidence="6">
    <location>
        <begin position="57"/>
        <end position="346"/>
    </location>
</feature>
<evidence type="ECO:0000256" key="3">
    <source>
        <dbReference type="ARBA" id="ARBA00022737"/>
    </source>
</evidence>
<dbReference type="InterPro" id="IPR008930">
    <property type="entry name" value="Terpenoid_cyclase/PrenylTrfase"/>
</dbReference>
<dbReference type="KEGG" id="geo:Geob_3662"/>
<dbReference type="SFLD" id="SFLDG01016">
    <property type="entry name" value="Prenyltransferase_Like_2"/>
    <property type="match status" value="1"/>
</dbReference>
<dbReference type="OrthoDB" id="9758578at2"/>
<name>B9M6Y2_GEODF</name>
<dbReference type="NCBIfam" id="TIGR01787">
    <property type="entry name" value="squalene_cyclas"/>
    <property type="match status" value="1"/>
</dbReference>
<dbReference type="Pfam" id="PF13243">
    <property type="entry name" value="SQHop_cyclase_C"/>
    <property type="match status" value="1"/>
</dbReference>
<dbReference type="EMBL" id="CP001390">
    <property type="protein sequence ID" value="ACM22003.1"/>
    <property type="molecule type" value="Genomic_DNA"/>
</dbReference>
<comment type="similarity">
    <text evidence="2">Belongs to the terpene cyclase/mutase family.</text>
</comment>
<proteinExistence type="inferred from homology"/>
<evidence type="ECO:0000256" key="4">
    <source>
        <dbReference type="ARBA" id="ARBA00023235"/>
    </source>
</evidence>
<evidence type="ECO:0000259" key="6">
    <source>
        <dbReference type="Pfam" id="PF13249"/>
    </source>
</evidence>
<dbReference type="InterPro" id="IPR032697">
    <property type="entry name" value="SQ_cyclase_N"/>
</dbReference>
<dbReference type="Pfam" id="PF13249">
    <property type="entry name" value="SQHop_cyclase_N"/>
    <property type="match status" value="1"/>
</dbReference>
<dbReference type="GO" id="GO:0016104">
    <property type="term" value="P:triterpenoid biosynthetic process"/>
    <property type="evidence" value="ECO:0007669"/>
    <property type="project" value="InterPro"/>
</dbReference>
<dbReference type="CDD" id="cd02892">
    <property type="entry name" value="SQCY_1"/>
    <property type="match status" value="1"/>
</dbReference>
<gene>
    <name evidence="7" type="primary">shc-1</name>
    <name evidence="7" type="ordered locus">Geob_3662</name>
</gene>
<dbReference type="InterPro" id="IPR006400">
    <property type="entry name" value="Hopene-cyclase"/>
</dbReference>
<dbReference type="InterPro" id="IPR002365">
    <property type="entry name" value="Terpene_synthase_CS"/>
</dbReference>
<reference evidence="7 8" key="1">
    <citation type="submission" date="2009-01" db="EMBL/GenBank/DDBJ databases">
        <title>Complete sequence of Geobacter sp. FRC-32.</title>
        <authorList>
            <consortium name="US DOE Joint Genome Institute"/>
            <person name="Lucas S."/>
            <person name="Copeland A."/>
            <person name="Lapidus A."/>
            <person name="Glavina del Rio T."/>
            <person name="Dalin E."/>
            <person name="Tice H."/>
            <person name="Bruce D."/>
            <person name="Goodwin L."/>
            <person name="Pitluck S."/>
            <person name="Saunders E."/>
            <person name="Brettin T."/>
            <person name="Detter J.C."/>
            <person name="Han C."/>
            <person name="Larimer F."/>
            <person name="Land M."/>
            <person name="Hauser L."/>
            <person name="Kyrpides N."/>
            <person name="Ovchinnikova G."/>
            <person name="Kostka J."/>
            <person name="Richardson P."/>
        </authorList>
    </citation>
    <scope>NUCLEOTIDE SEQUENCE [LARGE SCALE GENOMIC DNA]</scope>
    <source>
        <strain evidence="8">DSM 22248 / JCM 15807 / FRC-32</strain>
    </source>
</reference>
<dbReference type="InterPro" id="IPR018333">
    <property type="entry name" value="Squalene_cyclase"/>
</dbReference>
<dbReference type="eggNOG" id="COG1657">
    <property type="taxonomic scope" value="Bacteria"/>
</dbReference>
<keyword evidence="3" id="KW-0677">Repeat</keyword>
<dbReference type="SUPFAM" id="SSF48239">
    <property type="entry name" value="Terpenoid cyclases/Protein prenyltransferases"/>
    <property type="match status" value="2"/>
</dbReference>
<dbReference type="Proteomes" id="UP000007721">
    <property type="component" value="Chromosome"/>
</dbReference>
<evidence type="ECO:0000313" key="8">
    <source>
        <dbReference type="Proteomes" id="UP000007721"/>
    </source>
</evidence>
<protein>
    <submittedName>
        <fullName evidence="7">Squalene cyclase</fullName>
    </submittedName>
</protein>
<evidence type="ECO:0000256" key="2">
    <source>
        <dbReference type="ARBA" id="ARBA00009755"/>
    </source>
</evidence>
<evidence type="ECO:0000256" key="1">
    <source>
        <dbReference type="ARBA" id="ARBA00004999"/>
    </source>
</evidence>
<dbReference type="Gene3D" id="1.50.10.20">
    <property type="match status" value="2"/>
</dbReference>
<dbReference type="UniPathway" id="UPA00337"/>
<dbReference type="NCBIfam" id="TIGR01507">
    <property type="entry name" value="hopene_cyclase"/>
    <property type="match status" value="1"/>
</dbReference>
<dbReference type="STRING" id="316067.Geob_3662"/>
<sequence>MSPCKHPISHALTSFNGETADSVPVQTPKTGAKIHHLPPSIWKKKEGELKSPLDIAIENSRDFFFREQLPDGYWWAELESNCTITAEYVMLYHFMDLVDRERERKMANYLLSKQTEEGFWTIYYGGPGDLSTTVEAYFALKLAGYPADHPAMVKARAFILDNGGIIKTRVFTKIFLALFGEFAWFGVPSMPIELILLPNWAYFNMYELSSWSRATIIPLSIVMTQRPVRKLPPASRVQELYVRPPSPIDYTFTKEDGIFTWKNFFIGVDHILKVYESNPIRPFKKKAMLAAENWVLEHQEATGDWGGIQPAMLNSVLALHCLGYANNHPAVAKGLEALENFCIESEDSLVLQSCISPVWDTALALKALVDSDVPNDHPALVKAAQWLLDKEIRKAGDWKVKSPELEPGGWAFEFLNDWYPDVDDSGFVMMALKDVAVKDRKSMDTAIKRGISWCLGMQSKNGGWGAFDKDNTKYLLNKIPFADLEALIDPPTVDLTGRMMELMGTFGYAKDYPPAVRALDFIKRNQEPDGSWWGRWGVNYIYGTWSVLCGLSAMGEDLNQPYIRKAINWLKSRQNIDGGWGETCESYHDSSLAGIGASTASQTGWALLALMAVGEENASAVARGVQYLLATQKSDGTWDEDLYTGTGFPKFFMIKYHIYRNCFPLTALGTYRRKTGGRAEMQVSEHNK</sequence>
<accession>B9M6Y2</accession>